<name>A0AAW9SFB7_9BACT</name>
<dbReference type="EC" id="3.1.-.-" evidence="5"/>
<evidence type="ECO:0000313" key="6">
    <source>
        <dbReference type="Proteomes" id="UP001403385"/>
    </source>
</evidence>
<accession>A0AAW9SFB7</accession>
<dbReference type="PANTHER" id="PTHR23044">
    <property type="entry name" value="3'-5' EXONUCLEASE ERI1-RELATED"/>
    <property type="match status" value="1"/>
</dbReference>
<dbReference type="GO" id="GO:0006259">
    <property type="term" value="P:DNA metabolic process"/>
    <property type="evidence" value="ECO:0007669"/>
    <property type="project" value="UniProtKB-ARBA"/>
</dbReference>
<dbReference type="Pfam" id="PF00929">
    <property type="entry name" value="RNase_T"/>
    <property type="match status" value="1"/>
</dbReference>
<dbReference type="CDD" id="cd06133">
    <property type="entry name" value="ERI-1_3'hExo_like"/>
    <property type="match status" value="1"/>
</dbReference>
<organism evidence="5 6">
    <name type="scientific">Rapidithrix thailandica</name>
    <dbReference type="NCBI Taxonomy" id="413964"/>
    <lineage>
        <taxon>Bacteria</taxon>
        <taxon>Pseudomonadati</taxon>
        <taxon>Bacteroidota</taxon>
        <taxon>Cytophagia</taxon>
        <taxon>Cytophagales</taxon>
        <taxon>Flammeovirgaceae</taxon>
        <taxon>Rapidithrix</taxon>
    </lineage>
</organism>
<dbReference type="InterPro" id="IPR013520">
    <property type="entry name" value="Ribonucl_H"/>
</dbReference>
<dbReference type="Gene3D" id="3.30.420.10">
    <property type="entry name" value="Ribonuclease H-like superfamily/Ribonuclease H"/>
    <property type="match status" value="1"/>
</dbReference>
<feature type="domain" description="Exonuclease" evidence="4">
    <location>
        <begin position="2"/>
        <end position="179"/>
    </location>
</feature>
<dbReference type="SMART" id="SM00479">
    <property type="entry name" value="EXOIII"/>
    <property type="match status" value="1"/>
</dbReference>
<keyword evidence="2 5" id="KW-0378">Hydrolase</keyword>
<dbReference type="InterPro" id="IPR051274">
    <property type="entry name" value="3-5_Exoribonuclease"/>
</dbReference>
<sequence length="181" mass="21148">MNYIVLDLEATCWEGSTSHHNEIIEIGAVLVNEQKETVSEFVQFVKPLKHPRLSDFCKELTSIRQNDVDQAPYFGEALEKFQTWIGYGQEEYVLCSWGFYDKKQFESDCQLHGLSTGWLENHISLKHQYAKFKKLRRAIGMKNALQNENMKLTGTHHRGIDDARNIANIFIKYFEQWKMPG</sequence>
<evidence type="ECO:0000256" key="3">
    <source>
        <dbReference type="ARBA" id="ARBA00022839"/>
    </source>
</evidence>
<reference evidence="5 6" key="1">
    <citation type="submission" date="2024-04" db="EMBL/GenBank/DDBJ databases">
        <title>Novel genus in family Flammeovirgaceae.</title>
        <authorList>
            <person name="Nguyen T.H."/>
            <person name="Vuong T.Q."/>
            <person name="Le H."/>
            <person name="Kim S.-G."/>
        </authorList>
    </citation>
    <scope>NUCLEOTIDE SEQUENCE [LARGE SCALE GENOMIC DNA]</scope>
    <source>
        <strain evidence="5 6">JCM 23209</strain>
    </source>
</reference>
<evidence type="ECO:0000313" key="5">
    <source>
        <dbReference type="EMBL" id="MEN7551746.1"/>
    </source>
</evidence>
<dbReference type="PANTHER" id="PTHR23044:SF61">
    <property type="entry name" value="3'-5' EXORIBONUCLEASE 1-RELATED"/>
    <property type="match status" value="1"/>
</dbReference>
<dbReference type="AlphaFoldDB" id="A0AAW9SFB7"/>
<dbReference type="InterPro" id="IPR047201">
    <property type="entry name" value="ERI-1_3'hExo-like"/>
</dbReference>
<dbReference type="GO" id="GO:0003676">
    <property type="term" value="F:nucleic acid binding"/>
    <property type="evidence" value="ECO:0007669"/>
    <property type="project" value="InterPro"/>
</dbReference>
<keyword evidence="6" id="KW-1185">Reference proteome</keyword>
<keyword evidence="3 5" id="KW-0269">Exonuclease</keyword>
<proteinExistence type="predicted"/>
<evidence type="ECO:0000256" key="1">
    <source>
        <dbReference type="ARBA" id="ARBA00022722"/>
    </source>
</evidence>
<dbReference type="SUPFAM" id="SSF53098">
    <property type="entry name" value="Ribonuclease H-like"/>
    <property type="match status" value="1"/>
</dbReference>
<dbReference type="EMBL" id="JBDKWZ010000026">
    <property type="protein sequence ID" value="MEN7551746.1"/>
    <property type="molecule type" value="Genomic_DNA"/>
</dbReference>
<protein>
    <submittedName>
        <fullName evidence="5">3'-5' exonuclease</fullName>
        <ecNumber evidence="5">3.1.-.-</ecNumber>
    </submittedName>
</protein>
<dbReference type="GO" id="GO:0000175">
    <property type="term" value="F:3'-5'-RNA exonuclease activity"/>
    <property type="evidence" value="ECO:0007669"/>
    <property type="project" value="InterPro"/>
</dbReference>
<comment type="caution">
    <text evidence="5">The sequence shown here is derived from an EMBL/GenBank/DDBJ whole genome shotgun (WGS) entry which is preliminary data.</text>
</comment>
<dbReference type="Proteomes" id="UP001403385">
    <property type="component" value="Unassembled WGS sequence"/>
</dbReference>
<gene>
    <name evidence="5" type="ORF">AAG747_27770</name>
</gene>
<dbReference type="InterPro" id="IPR012337">
    <property type="entry name" value="RNaseH-like_sf"/>
</dbReference>
<evidence type="ECO:0000256" key="2">
    <source>
        <dbReference type="ARBA" id="ARBA00022801"/>
    </source>
</evidence>
<keyword evidence="1" id="KW-0540">Nuclease</keyword>
<dbReference type="RefSeq" id="WP_346824525.1">
    <property type="nucleotide sequence ID" value="NZ_JBDKWZ010000026.1"/>
</dbReference>
<evidence type="ECO:0000259" key="4">
    <source>
        <dbReference type="SMART" id="SM00479"/>
    </source>
</evidence>
<dbReference type="InterPro" id="IPR036397">
    <property type="entry name" value="RNaseH_sf"/>
</dbReference>